<dbReference type="OrthoDB" id="1714508at2759"/>
<dbReference type="AlphaFoldDB" id="A0A8K0T2I0"/>
<comment type="caution">
    <text evidence="2">The sequence shown here is derived from an EMBL/GenBank/DDBJ whole genome shotgun (WGS) entry which is preliminary data.</text>
</comment>
<dbReference type="GO" id="GO:0005634">
    <property type="term" value="C:nucleus"/>
    <property type="evidence" value="ECO:0007669"/>
    <property type="project" value="TreeGrafter"/>
</dbReference>
<name>A0A8K0T2I0_9HYPO</name>
<protein>
    <submittedName>
        <fullName evidence="2">HCNGP-like protein-domain-containing protein</fullName>
    </submittedName>
</protein>
<sequence length="260" mass="28430">MALVGYDSSEDEDEVQQTVQTEAVSPPKPAGDEVTEEPPVTTAQSKSPAKKVDGLAQPSDTRPQRGPEIGPSLQNSVPLGPSLPPVEIEGLEEPEEAAGRMSPYSERRAITQNLTLPTVPCLDIPPSPPGSPPPDITKRFEEYLELKKQGVHFNTKLESMATLKNPSVVERFMGYLDIDQMDEYGTTLSPDLWDPKAFPKWAYVKELKKSRQNVVQQRETDQASGTRTAVDFVPPVAQSSGPNPPKGSLSRGEKRKGGWK</sequence>
<feature type="compositionally biased region" description="Basic and acidic residues" evidence="1">
    <location>
        <begin position="251"/>
        <end position="260"/>
    </location>
</feature>
<keyword evidence="3" id="KW-1185">Reference proteome</keyword>
<proteinExistence type="predicted"/>
<reference evidence="2" key="1">
    <citation type="journal article" date="2021" name="Nat. Commun.">
        <title>Genetic determinants of endophytism in the Arabidopsis root mycobiome.</title>
        <authorList>
            <person name="Mesny F."/>
            <person name="Miyauchi S."/>
            <person name="Thiergart T."/>
            <person name="Pickel B."/>
            <person name="Atanasova L."/>
            <person name="Karlsson M."/>
            <person name="Huettel B."/>
            <person name="Barry K.W."/>
            <person name="Haridas S."/>
            <person name="Chen C."/>
            <person name="Bauer D."/>
            <person name="Andreopoulos W."/>
            <person name="Pangilinan J."/>
            <person name="LaButti K."/>
            <person name="Riley R."/>
            <person name="Lipzen A."/>
            <person name="Clum A."/>
            <person name="Drula E."/>
            <person name="Henrissat B."/>
            <person name="Kohler A."/>
            <person name="Grigoriev I.V."/>
            <person name="Martin F.M."/>
            <person name="Hacquard S."/>
        </authorList>
    </citation>
    <scope>NUCLEOTIDE SEQUENCE</scope>
    <source>
        <strain evidence="2">MPI-CAGE-CH-0235</strain>
    </source>
</reference>
<feature type="region of interest" description="Disordered" evidence="1">
    <location>
        <begin position="1"/>
        <end position="106"/>
    </location>
</feature>
<feature type="region of interest" description="Disordered" evidence="1">
    <location>
        <begin position="212"/>
        <end position="260"/>
    </location>
</feature>
<dbReference type="EMBL" id="JAGPNK010000001">
    <property type="protein sequence ID" value="KAH7328683.1"/>
    <property type="molecule type" value="Genomic_DNA"/>
</dbReference>
<evidence type="ECO:0000313" key="3">
    <source>
        <dbReference type="Proteomes" id="UP000813444"/>
    </source>
</evidence>
<organism evidence="2 3">
    <name type="scientific">Stachybotrys elegans</name>
    <dbReference type="NCBI Taxonomy" id="80388"/>
    <lineage>
        <taxon>Eukaryota</taxon>
        <taxon>Fungi</taxon>
        <taxon>Dikarya</taxon>
        <taxon>Ascomycota</taxon>
        <taxon>Pezizomycotina</taxon>
        <taxon>Sordariomycetes</taxon>
        <taxon>Hypocreomycetidae</taxon>
        <taxon>Hypocreales</taxon>
        <taxon>Stachybotryaceae</taxon>
        <taxon>Stachybotrys</taxon>
    </lineage>
</organism>
<dbReference type="InterPro" id="IPR012479">
    <property type="entry name" value="SAP30BP"/>
</dbReference>
<dbReference type="Proteomes" id="UP000813444">
    <property type="component" value="Unassembled WGS sequence"/>
</dbReference>
<evidence type="ECO:0000313" key="2">
    <source>
        <dbReference type="EMBL" id="KAH7328683.1"/>
    </source>
</evidence>
<accession>A0A8K0T2I0</accession>
<dbReference type="PANTHER" id="PTHR13464">
    <property type="entry name" value="TRANSCRIPTIONAL REGULATOR PROTEIN HCNGP"/>
    <property type="match status" value="1"/>
</dbReference>
<dbReference type="PANTHER" id="PTHR13464:SF0">
    <property type="entry name" value="SAP30-BINDING PROTEIN"/>
    <property type="match status" value="1"/>
</dbReference>
<feature type="compositionally biased region" description="Polar residues" evidence="1">
    <location>
        <begin position="212"/>
        <end position="227"/>
    </location>
</feature>
<dbReference type="GO" id="GO:0006355">
    <property type="term" value="P:regulation of DNA-templated transcription"/>
    <property type="evidence" value="ECO:0007669"/>
    <property type="project" value="InterPro"/>
</dbReference>
<dbReference type="Pfam" id="PF07818">
    <property type="entry name" value="HCNGP"/>
    <property type="match status" value="1"/>
</dbReference>
<evidence type="ECO:0000256" key="1">
    <source>
        <dbReference type="SAM" id="MobiDB-lite"/>
    </source>
</evidence>
<gene>
    <name evidence="2" type="ORF">B0I35DRAFT_404012</name>
</gene>